<dbReference type="Proteomes" id="UP000520592">
    <property type="component" value="Unassembled WGS sequence"/>
</dbReference>
<dbReference type="InterPro" id="IPR032710">
    <property type="entry name" value="NTF2-like_dom_sf"/>
</dbReference>
<feature type="domain" description="SnoaL-like" evidence="1">
    <location>
        <begin position="16"/>
        <end position="119"/>
    </location>
</feature>
<dbReference type="RefSeq" id="WP_177063582.1">
    <property type="nucleotide sequence ID" value="NZ_JACAPS010000062.1"/>
</dbReference>
<dbReference type="EMBL" id="JACAQD010000026">
    <property type="protein sequence ID" value="NWC35001.1"/>
    <property type="molecule type" value="Genomic_DNA"/>
</dbReference>
<comment type="caution">
    <text evidence="2">The sequence shown here is derived from an EMBL/GenBank/DDBJ whole genome shotgun (WGS) entry which is preliminary data.</text>
</comment>
<evidence type="ECO:0000313" key="2">
    <source>
        <dbReference type="EMBL" id="NWC35001.1"/>
    </source>
</evidence>
<reference evidence="2 3" key="1">
    <citation type="submission" date="2020-04" db="EMBL/GenBank/DDBJ databases">
        <title>Molecular characterization of pseudomonads from Agaricus bisporus reveal novel blotch 2 pathogens in Western Europe.</title>
        <authorList>
            <person name="Taparia T."/>
            <person name="Krijger M."/>
            <person name="Haynes E."/>
            <person name="Elpinstone J.G."/>
            <person name="Noble R."/>
            <person name="Van Der Wolf J."/>
        </authorList>
    </citation>
    <scope>NUCLEOTIDE SEQUENCE [LARGE SCALE GENOMIC DNA]</scope>
    <source>
        <strain evidence="2 3">IPO3737</strain>
    </source>
</reference>
<evidence type="ECO:0000313" key="3">
    <source>
        <dbReference type="Proteomes" id="UP000520592"/>
    </source>
</evidence>
<proteinExistence type="predicted"/>
<protein>
    <submittedName>
        <fullName evidence="2">Nuclear transport factor 2 family protein</fullName>
    </submittedName>
</protein>
<name>A0A7Y8CLD1_9PSED</name>
<dbReference type="InterPro" id="IPR037401">
    <property type="entry name" value="SnoaL-like"/>
</dbReference>
<dbReference type="Gene3D" id="3.10.450.50">
    <property type="match status" value="1"/>
</dbReference>
<accession>A0A7Y8CLD1</accession>
<organism evidence="2 3">
    <name type="scientific">Pseudomonas gingeri</name>
    <dbReference type="NCBI Taxonomy" id="117681"/>
    <lineage>
        <taxon>Bacteria</taxon>
        <taxon>Pseudomonadati</taxon>
        <taxon>Pseudomonadota</taxon>
        <taxon>Gammaproteobacteria</taxon>
        <taxon>Pseudomonadales</taxon>
        <taxon>Pseudomonadaceae</taxon>
        <taxon>Pseudomonas</taxon>
    </lineage>
</organism>
<evidence type="ECO:0000259" key="1">
    <source>
        <dbReference type="Pfam" id="PF12680"/>
    </source>
</evidence>
<dbReference type="Pfam" id="PF12680">
    <property type="entry name" value="SnoaL_2"/>
    <property type="match status" value="1"/>
</dbReference>
<dbReference type="AlphaFoldDB" id="A0A7Y8CLD1"/>
<dbReference type="SUPFAM" id="SSF54427">
    <property type="entry name" value="NTF2-like"/>
    <property type="match status" value="1"/>
</dbReference>
<sequence>MSSIAELVIDNPVEVVNEFFSAWAKQDLKTVIEIFSEDAVYCASQGPEPGKTYRGRQEIESAVQVMFDAASETKLKLVAIYPFEGGVTATWEVSGTDSNGQSVAVLGIDVFLVRNGHVTLKDAYRKVKS</sequence>
<gene>
    <name evidence="2" type="ORF">HX876_21680</name>
</gene>